<dbReference type="GO" id="GO:0004519">
    <property type="term" value="F:endonuclease activity"/>
    <property type="evidence" value="ECO:0007669"/>
    <property type="project" value="UniProtKB-KW"/>
</dbReference>
<accession>A0A1I2K9S4</accession>
<keyword evidence="2" id="KW-0540">Nuclease</keyword>
<dbReference type="OrthoDB" id="9764212at2"/>
<keyword evidence="2" id="KW-0378">Hydrolase</keyword>
<protein>
    <submittedName>
        <fullName evidence="2">HNH endonuclease</fullName>
    </submittedName>
</protein>
<dbReference type="PANTHER" id="PTHR39639">
    <property type="entry name" value="CHROMOSOME 16, WHOLE GENOME SHOTGUN SEQUENCE"/>
    <property type="match status" value="1"/>
</dbReference>
<dbReference type="SMART" id="SM00507">
    <property type="entry name" value="HNHc"/>
    <property type="match status" value="1"/>
</dbReference>
<dbReference type="CDD" id="cd00085">
    <property type="entry name" value="HNHc"/>
    <property type="match status" value="1"/>
</dbReference>
<proteinExistence type="predicted"/>
<feature type="domain" description="HNH nuclease" evidence="1">
    <location>
        <begin position="392"/>
        <end position="445"/>
    </location>
</feature>
<reference evidence="2 3" key="1">
    <citation type="submission" date="2016-10" db="EMBL/GenBank/DDBJ databases">
        <authorList>
            <person name="de Groot N.N."/>
        </authorList>
    </citation>
    <scope>NUCLEOTIDE SEQUENCE [LARGE SCALE GENOMIC DNA]</scope>
    <source>
        <strain>GEY</strain>
        <strain evidence="3">DSM 9560</strain>
    </source>
</reference>
<dbReference type="PANTHER" id="PTHR39639:SF1">
    <property type="entry name" value="DUF262 DOMAIN-CONTAINING PROTEIN"/>
    <property type="match status" value="1"/>
</dbReference>
<name>A0A1I2K9S4_9BACT</name>
<dbReference type="Proteomes" id="UP000199513">
    <property type="component" value="Unassembled WGS sequence"/>
</dbReference>
<keyword evidence="2" id="KW-0255">Endonuclease</keyword>
<evidence type="ECO:0000259" key="1">
    <source>
        <dbReference type="SMART" id="SM00507"/>
    </source>
</evidence>
<organism evidence="2 3">
    <name type="scientific">Thermoflexibacter ruber</name>
    <dbReference type="NCBI Taxonomy" id="1003"/>
    <lineage>
        <taxon>Bacteria</taxon>
        <taxon>Pseudomonadati</taxon>
        <taxon>Bacteroidota</taxon>
        <taxon>Cytophagia</taxon>
        <taxon>Cytophagales</taxon>
        <taxon>Thermoflexibacteraceae</taxon>
        <taxon>Thermoflexibacter</taxon>
    </lineage>
</organism>
<dbReference type="InterPro" id="IPR002711">
    <property type="entry name" value="HNH"/>
</dbReference>
<dbReference type="AlphaFoldDB" id="A0A1I2K9S4"/>
<dbReference type="Pfam" id="PF03235">
    <property type="entry name" value="GmrSD_N"/>
    <property type="match status" value="1"/>
</dbReference>
<gene>
    <name evidence="2" type="ORF">SAMN04488541_10931</name>
</gene>
<dbReference type="Pfam" id="PF01844">
    <property type="entry name" value="HNH"/>
    <property type="match status" value="1"/>
</dbReference>
<dbReference type="STRING" id="1003.SAMN04488541_10931"/>
<evidence type="ECO:0000313" key="2">
    <source>
        <dbReference type="EMBL" id="SFF63028.1"/>
    </source>
</evidence>
<keyword evidence="3" id="KW-1185">Reference proteome</keyword>
<sequence length="541" mass="63344">MQENELFESELLDETLNGVSDDNALNLAEGTDRRILWQAKDFSIRELRLMEDDGTLIIRPDYQRKFVMDNKLSSRLIESILMDVPIPVIYIAEEKDGTFSVIDGQQRLTSFLSFIKGKYPDGRDFSLSSLKVLTELNKKKFADLDKSLQQKINTTTLHTIIIKKESQEDIKFEIFERLNTGSVKLNEDEIRNVVYRGNYVKLLSELENDDLFHKLVSKDNYKKRMIYRGMILRFFALSEKSYINYKPSIKQFCNKELRDNRNMTPDKQKEYRERFKKCVDLVNTVFGENAFKRFMFGNSENRNGKWNTNLNMSLFDIQMCGFANYEKHQIVPKADLIRESLMQLMTYNEHFIESIELSTSDKNQLQTRFRIWFDTLEKIVGQSNETRLFPYAIKKQLFQQDPTCKICGQQIRSIDDAETDHIMPFSEGGTTTINNAQIAHRFCNRQKSNRITLLETTFETSSMMDIFAIYKGMRVEAKYNPRQNIILYNDKVYDTPSAAGVKAIRDLGASENSTVNGWAFWRYVETETGEECFINELRNRT</sequence>
<dbReference type="Gene3D" id="1.10.30.50">
    <property type="match status" value="1"/>
</dbReference>
<dbReference type="EMBL" id="FONY01000093">
    <property type="protein sequence ID" value="SFF63028.1"/>
    <property type="molecule type" value="Genomic_DNA"/>
</dbReference>
<dbReference type="InterPro" id="IPR003615">
    <property type="entry name" value="HNH_nuc"/>
</dbReference>
<dbReference type="RefSeq" id="WP_091549609.1">
    <property type="nucleotide sequence ID" value="NZ_FONY01000093.1"/>
</dbReference>
<evidence type="ECO:0000313" key="3">
    <source>
        <dbReference type="Proteomes" id="UP000199513"/>
    </source>
</evidence>
<dbReference type="GO" id="GO:0008270">
    <property type="term" value="F:zinc ion binding"/>
    <property type="evidence" value="ECO:0007669"/>
    <property type="project" value="InterPro"/>
</dbReference>
<dbReference type="GO" id="GO:0003676">
    <property type="term" value="F:nucleic acid binding"/>
    <property type="evidence" value="ECO:0007669"/>
    <property type="project" value="InterPro"/>
</dbReference>
<dbReference type="InterPro" id="IPR004919">
    <property type="entry name" value="GmrSD_N"/>
</dbReference>